<accession>A0ABY2X3W1</accession>
<gene>
    <name evidence="3" type="ORF">FGK63_03205</name>
</gene>
<protein>
    <submittedName>
        <fullName evidence="3">DDE-type integrase/transposase/recombinase</fullName>
    </submittedName>
</protein>
<feature type="compositionally biased region" description="Acidic residues" evidence="1">
    <location>
        <begin position="707"/>
        <end position="725"/>
    </location>
</feature>
<dbReference type="InterPro" id="IPR036397">
    <property type="entry name" value="RNaseH_sf"/>
</dbReference>
<feature type="region of interest" description="Disordered" evidence="1">
    <location>
        <begin position="706"/>
        <end position="752"/>
    </location>
</feature>
<proteinExistence type="predicted"/>
<comment type="caution">
    <text evidence="3">The sequence shown here is derived from an EMBL/GenBank/DDBJ whole genome shotgun (WGS) entry which is preliminary data.</text>
</comment>
<evidence type="ECO:0000313" key="4">
    <source>
        <dbReference type="Proteomes" id="UP001193035"/>
    </source>
</evidence>
<evidence type="ECO:0000259" key="2">
    <source>
        <dbReference type="PROSITE" id="PS50994"/>
    </source>
</evidence>
<dbReference type="Gene3D" id="3.30.420.10">
    <property type="entry name" value="Ribonuclease H-like superfamily/Ribonuclease H"/>
    <property type="match status" value="1"/>
</dbReference>
<dbReference type="PROSITE" id="PS50994">
    <property type="entry name" value="INTEGRASE"/>
    <property type="match status" value="1"/>
</dbReference>
<reference evidence="3 4" key="1">
    <citation type="submission" date="2019-05" db="EMBL/GenBank/DDBJ databases">
        <title>Ruegeria sp. nov., isolated from tidal flat.</title>
        <authorList>
            <person name="Kim W."/>
        </authorList>
    </citation>
    <scope>NUCLEOTIDE SEQUENCE [LARGE SCALE GENOMIC DNA]</scope>
    <source>
        <strain evidence="3 4">CAU 1488</strain>
    </source>
</reference>
<evidence type="ECO:0000313" key="3">
    <source>
        <dbReference type="EMBL" id="TMV10084.1"/>
    </source>
</evidence>
<dbReference type="EMBL" id="VCPD01000001">
    <property type="protein sequence ID" value="TMV10084.1"/>
    <property type="molecule type" value="Genomic_DNA"/>
</dbReference>
<dbReference type="InterPro" id="IPR001584">
    <property type="entry name" value="Integrase_cat-core"/>
</dbReference>
<keyword evidence="4" id="KW-1185">Reference proteome</keyword>
<dbReference type="SUPFAM" id="SSF53098">
    <property type="entry name" value="Ribonuclease H-like"/>
    <property type="match status" value="1"/>
</dbReference>
<dbReference type="RefSeq" id="WP_138840142.1">
    <property type="nucleotide sequence ID" value="NZ_VCPD01000001.1"/>
</dbReference>
<sequence length="752" mass="84831">MTLFKNLTESDRVTFEGSDVWKVTPKVDPKTKEITHYVLAVYADSDAQIRTFCPDEITLLIEAERLVIDRGYYSLKRVEDRRMQGRKELYLAGKKQRESIGRKVFLAERMAHYRRLGMTLTREGVGIFTSKIDADYRQFQARVKYGTEKANSSQALHPLPCSDTLLGYLRKYENADCDPNVFNTKRVSAQKPVFANDDFNFVMNILRDYARGGPGSEDSRPVGKSSKREIAQRAVKEVAEENARRAKQGPLKLIPVKSVRTYERYIDEYLDPFTVVLQREGLAAATRKFGMSEAGMSVSTVGENVQFDAWCFHVVTLDVTRAEYERMTEEERAKVKRVRRWVVVAIDVASRIILGYSICRSPNQKAALEALRSCFMDKTYLFRNAGITDSDWDHVCPIQLVSTDSGSEFGKHPFGGAEFSAAVKRLHSSFMNTTAGVANLRGHIERWFRTCELKFARTIPGWTASMPSKLNDRKPHEEACVTDDELDLLFVIFIAEYHNTPHRGLNGKTPATAWEELTQDIAYDPMQIPGPQDLREACGFSTTARVTHEGIRFAGTTYLNEFIRNDRKTRVADRVAAPDGTVEIIVDPMDMGAISVVGHGDTISVPALDSSLRGKTLRQWQEERQLRRAEAALDGQHRSGARDEAQRRRAELVGKIMRGNDMGMTGYTQTELDRASLELSFGKGSNEEPFVGRDEYDDPIYGGFETDASDVADEAEVTQDADVEDEHGVNSVVLPDEPGSLDRFRTSKKFSR</sequence>
<name>A0ABY2X3W1_9RHOB</name>
<dbReference type="InterPro" id="IPR012337">
    <property type="entry name" value="RNaseH-like_sf"/>
</dbReference>
<feature type="domain" description="Integrase catalytic" evidence="2">
    <location>
        <begin position="305"/>
        <end position="518"/>
    </location>
</feature>
<organism evidence="3 4">
    <name type="scientific">Ruegeria sediminis</name>
    <dbReference type="NCBI Taxonomy" id="2583820"/>
    <lineage>
        <taxon>Bacteria</taxon>
        <taxon>Pseudomonadati</taxon>
        <taxon>Pseudomonadota</taxon>
        <taxon>Alphaproteobacteria</taxon>
        <taxon>Rhodobacterales</taxon>
        <taxon>Roseobacteraceae</taxon>
        <taxon>Ruegeria</taxon>
    </lineage>
</organism>
<dbReference type="Proteomes" id="UP001193035">
    <property type="component" value="Unassembled WGS sequence"/>
</dbReference>
<evidence type="ECO:0000256" key="1">
    <source>
        <dbReference type="SAM" id="MobiDB-lite"/>
    </source>
</evidence>